<dbReference type="EMBL" id="HAEF01008317">
    <property type="protein sequence ID" value="SBR46385.1"/>
    <property type="molecule type" value="Transcribed_RNA"/>
</dbReference>
<dbReference type="CDD" id="cd12648">
    <property type="entry name" value="RRM3_UHM_PUF60"/>
    <property type="match status" value="1"/>
</dbReference>
<evidence type="ECO:0000256" key="1">
    <source>
        <dbReference type="ARBA" id="ARBA00022884"/>
    </source>
</evidence>
<dbReference type="GO" id="GO:0006376">
    <property type="term" value="P:mRNA splice site recognition"/>
    <property type="evidence" value="ECO:0007669"/>
    <property type="project" value="TreeGrafter"/>
</dbReference>
<dbReference type="GO" id="GO:0000381">
    <property type="term" value="P:regulation of alternative mRNA splicing, via spliceosome"/>
    <property type="evidence" value="ECO:0007669"/>
    <property type="project" value="TreeGrafter"/>
</dbReference>
<reference evidence="5" key="2">
    <citation type="submission" date="2016-06" db="EMBL/GenBank/DDBJ databases">
        <title>The genome of a short-lived fish provides insights into sex chromosome evolution and the genetic control of aging.</title>
        <authorList>
            <person name="Reichwald K."/>
            <person name="Felder M."/>
            <person name="Petzold A."/>
            <person name="Koch P."/>
            <person name="Groth M."/>
            <person name="Platzer M."/>
        </authorList>
    </citation>
    <scope>NUCLEOTIDE SEQUENCE</scope>
    <source>
        <tissue evidence="5">Brain</tissue>
    </source>
</reference>
<feature type="domain" description="RRM" evidence="4">
    <location>
        <begin position="86"/>
        <end position="164"/>
    </location>
</feature>
<dbReference type="GO" id="GO:0071013">
    <property type="term" value="C:catalytic step 2 spliceosome"/>
    <property type="evidence" value="ECO:0007669"/>
    <property type="project" value="TreeGrafter"/>
</dbReference>
<evidence type="ECO:0000256" key="3">
    <source>
        <dbReference type="SAM" id="MobiDB-lite"/>
    </source>
</evidence>
<feature type="region of interest" description="Disordered" evidence="3">
    <location>
        <begin position="225"/>
        <end position="250"/>
    </location>
</feature>
<dbReference type="PANTHER" id="PTHR47330">
    <property type="entry name" value="POLY(U)-BINDING-SPLICING FACTOR PUF60-B-RELATED"/>
    <property type="match status" value="1"/>
</dbReference>
<dbReference type="InterPro" id="IPR035979">
    <property type="entry name" value="RBD_domain_sf"/>
</dbReference>
<feature type="compositionally biased region" description="Basic and acidic residues" evidence="3">
    <location>
        <begin position="234"/>
        <end position="243"/>
    </location>
</feature>
<accession>A0A1A8LNG7</accession>
<dbReference type="GO" id="GO:0000380">
    <property type="term" value="P:alternative mRNA splicing, via spliceosome"/>
    <property type="evidence" value="ECO:0007669"/>
    <property type="project" value="TreeGrafter"/>
</dbReference>
<dbReference type="InterPro" id="IPR034212">
    <property type="entry name" value="PUF60_RRM3"/>
</dbReference>
<dbReference type="PANTHER" id="PTHR47330:SF1">
    <property type="entry name" value="POLY(U)-BINDING-SPLICING FACTOR PUF60"/>
    <property type="match status" value="1"/>
</dbReference>
<dbReference type="InterPro" id="IPR000504">
    <property type="entry name" value="RRM_dom"/>
</dbReference>
<dbReference type="InterPro" id="IPR012677">
    <property type="entry name" value="Nucleotide-bd_a/b_plait_sf"/>
</dbReference>
<dbReference type="FunFam" id="3.30.70.330:FF:000136">
    <property type="entry name" value="poly(U)-binding-splicing factor PUF60 isoform X1"/>
    <property type="match status" value="1"/>
</dbReference>
<dbReference type="AlphaFoldDB" id="A0A1A8LNG7"/>
<dbReference type="Gene3D" id="3.30.70.330">
    <property type="match status" value="2"/>
</dbReference>
<dbReference type="InterPro" id="IPR034209">
    <property type="entry name" value="PUF60_RRM1"/>
</dbReference>
<evidence type="ECO:0000259" key="4">
    <source>
        <dbReference type="PROSITE" id="PS50102"/>
    </source>
</evidence>
<dbReference type="CDD" id="cd12370">
    <property type="entry name" value="RRM1_PUF60"/>
    <property type="match status" value="1"/>
</dbReference>
<evidence type="ECO:0000256" key="2">
    <source>
        <dbReference type="PROSITE-ProRule" id="PRU00176"/>
    </source>
</evidence>
<dbReference type="Pfam" id="PF00076">
    <property type="entry name" value="RRM_1"/>
    <property type="match status" value="1"/>
</dbReference>
<name>A0A1A8LNG7_9TELE</name>
<sequence length="378" mass="41022">MENGQGTGSKLGLPPLTPEQQEALQRAKKYAMEQSIKSVLVKQTIAHQQQQLTNLQMAAVTMGFGDPLSPLQSVAAQRQRALAIMCRVYVGSIYYELGEDTIRQAFAPFGPIKSIDMSWDSVTMKHKGFAFVEYDVPEAAQLALEQMNSVMLGGRNIKEAVAGASVLGALAAPQLLGQQMGLPQAVMAAQAPGVITGVTPVRPPIPVIPQVGLVNPVLASPPVLSNQAGGSMQLEKKEEKEEGLQDGTGQEMLSDQEHMSISGSSARHMVMQKLLRKSESTVMVLRNMVGPEDIDDDLEGEVTEECGKFGTVNRVIIYQEKQGEEEDADIIVKIFVEFSAASEMNKAIQALNDRWFGGRKVVAEVYDQDRFNSSDLSA</sequence>
<reference evidence="5" key="1">
    <citation type="submission" date="2016-05" db="EMBL/GenBank/DDBJ databases">
        <authorList>
            <person name="Lavstsen T."/>
            <person name="Jespersen J.S."/>
        </authorList>
    </citation>
    <scope>NUCLEOTIDE SEQUENCE</scope>
    <source>
        <tissue evidence="5">Brain</tissue>
    </source>
</reference>
<dbReference type="PROSITE" id="PS50102">
    <property type="entry name" value="RRM"/>
    <property type="match status" value="2"/>
</dbReference>
<feature type="domain" description="RRM" evidence="4">
    <location>
        <begin position="281"/>
        <end position="368"/>
    </location>
</feature>
<proteinExistence type="predicted"/>
<organism evidence="5">
    <name type="scientific">Nothobranchius pienaari</name>
    <dbReference type="NCBI Taxonomy" id="704102"/>
    <lineage>
        <taxon>Eukaryota</taxon>
        <taxon>Metazoa</taxon>
        <taxon>Chordata</taxon>
        <taxon>Craniata</taxon>
        <taxon>Vertebrata</taxon>
        <taxon>Euteleostomi</taxon>
        <taxon>Actinopterygii</taxon>
        <taxon>Neopterygii</taxon>
        <taxon>Teleostei</taxon>
        <taxon>Neoteleostei</taxon>
        <taxon>Acanthomorphata</taxon>
        <taxon>Ovalentaria</taxon>
        <taxon>Atherinomorphae</taxon>
        <taxon>Cyprinodontiformes</taxon>
        <taxon>Nothobranchiidae</taxon>
        <taxon>Nothobranchius</taxon>
    </lineage>
</organism>
<dbReference type="SMART" id="SM00361">
    <property type="entry name" value="RRM_1"/>
    <property type="match status" value="2"/>
</dbReference>
<dbReference type="GO" id="GO:0003723">
    <property type="term" value="F:RNA binding"/>
    <property type="evidence" value="ECO:0007669"/>
    <property type="project" value="UniProtKB-UniRule"/>
</dbReference>
<evidence type="ECO:0000313" key="5">
    <source>
        <dbReference type="EMBL" id="SBR46385.1"/>
    </source>
</evidence>
<keyword evidence="1 2" id="KW-0694">RNA-binding</keyword>
<gene>
    <name evidence="5" type="primary">PUF60</name>
</gene>
<dbReference type="FunFam" id="3.30.70.330:FF:000133">
    <property type="entry name" value="poly(U)-binding-splicing factor PUF60 isoform X1"/>
    <property type="match status" value="1"/>
</dbReference>
<dbReference type="InterPro" id="IPR051974">
    <property type="entry name" value="PUF60_regulator"/>
</dbReference>
<dbReference type="GO" id="GO:0071011">
    <property type="term" value="C:precatalytic spliceosome"/>
    <property type="evidence" value="ECO:0007669"/>
    <property type="project" value="TreeGrafter"/>
</dbReference>
<dbReference type="SUPFAM" id="SSF54928">
    <property type="entry name" value="RNA-binding domain, RBD"/>
    <property type="match status" value="1"/>
</dbReference>
<protein>
    <submittedName>
        <fullName evidence="5">Poly-U binding splicing factor 60KDa</fullName>
    </submittedName>
</protein>
<dbReference type="SMART" id="SM00360">
    <property type="entry name" value="RRM"/>
    <property type="match status" value="2"/>
</dbReference>
<dbReference type="InterPro" id="IPR003954">
    <property type="entry name" value="RRM_euk-type"/>
</dbReference>